<organism evidence="1 2">
    <name type="scientific">Mycobacterium simiae</name>
    <name type="common">Mycobacterium habana</name>
    <dbReference type="NCBI Taxonomy" id="1784"/>
    <lineage>
        <taxon>Bacteria</taxon>
        <taxon>Bacillati</taxon>
        <taxon>Actinomycetota</taxon>
        <taxon>Actinomycetes</taxon>
        <taxon>Mycobacteriales</taxon>
        <taxon>Mycobacteriaceae</taxon>
        <taxon>Mycobacterium</taxon>
        <taxon>Mycobacterium simiae complex</taxon>
    </lineage>
</organism>
<protein>
    <recommendedName>
        <fullName evidence="3">Lipoprotein LpqS</fullName>
    </recommendedName>
</protein>
<dbReference type="Pfam" id="PF26327">
    <property type="entry name" value="LpqS"/>
    <property type="match status" value="1"/>
</dbReference>
<dbReference type="InterPro" id="IPR058714">
    <property type="entry name" value="LpqS"/>
</dbReference>
<proteinExistence type="predicted"/>
<accession>A0A5B1BNI0</accession>
<evidence type="ECO:0008006" key="3">
    <source>
        <dbReference type="Google" id="ProtNLM"/>
    </source>
</evidence>
<keyword evidence="2" id="KW-1185">Reference proteome</keyword>
<evidence type="ECO:0000313" key="2">
    <source>
        <dbReference type="Proteomes" id="UP000324701"/>
    </source>
</evidence>
<sequence length="148" mass="14826">MGHNRMWSDARRAASRRPPRVIFALGVAAAVAALAAVGHCAPQRALSPPPHALAPVLSSIAEGATSAAVQPQLVNGLPLCKWSTVFATAASPQSAVGGFVALGVVLAAAAATGSRAQGVAAGGRGPPHGVFSSLTGQDLLTRFCTSRR</sequence>
<reference evidence="1 2" key="1">
    <citation type="submission" date="2019-09" db="EMBL/GenBank/DDBJ databases">
        <title>Report of infection by Mycobacterium simiae a patient suffering from pulmonary tuberculosis.</title>
        <authorList>
            <person name="Mohanty P.S."/>
            <person name="Bansal A.K."/>
            <person name="Singh H."/>
            <person name="Sharma S."/>
            <person name="Patil S.A."/>
            <person name="Upadhaya P."/>
            <person name="Singh P.K."/>
            <person name="Kumar D."/>
            <person name="Kumar S."/>
            <person name="Singh R.K."/>
            <person name="Chaudhary B."/>
        </authorList>
    </citation>
    <scope>NUCLEOTIDE SEQUENCE [LARGE SCALE GENOMIC DNA]</scope>
    <source>
        <strain evidence="1 2">JAL-560-SIM</strain>
    </source>
</reference>
<dbReference type="EMBL" id="VTZN01000096">
    <property type="protein sequence ID" value="KAA1249345.1"/>
    <property type="molecule type" value="Genomic_DNA"/>
</dbReference>
<evidence type="ECO:0000313" key="1">
    <source>
        <dbReference type="EMBL" id="KAA1249345.1"/>
    </source>
</evidence>
<gene>
    <name evidence="1" type="ORF">F0Q45_15630</name>
</gene>
<dbReference type="RefSeq" id="WP_149654806.1">
    <property type="nucleotide sequence ID" value="NZ_VTZN01000096.1"/>
</dbReference>
<name>A0A5B1BNI0_MYCSI</name>
<comment type="caution">
    <text evidence="1">The sequence shown here is derived from an EMBL/GenBank/DDBJ whole genome shotgun (WGS) entry which is preliminary data.</text>
</comment>
<dbReference type="OrthoDB" id="4753811at2"/>
<dbReference type="AlphaFoldDB" id="A0A5B1BNI0"/>
<dbReference type="Proteomes" id="UP000324701">
    <property type="component" value="Unassembled WGS sequence"/>
</dbReference>